<dbReference type="InterPro" id="IPR016205">
    <property type="entry name" value="Glycerol_DH"/>
</dbReference>
<evidence type="ECO:0000256" key="2">
    <source>
        <dbReference type="ARBA" id="ARBA00022516"/>
    </source>
</evidence>
<dbReference type="STRING" id="399497.BW733_16550"/>
<dbReference type="InterPro" id="IPR032837">
    <property type="entry name" value="G1PDH"/>
</dbReference>
<dbReference type="Pfam" id="PF13685">
    <property type="entry name" value="Fe-ADH_2"/>
    <property type="match status" value="1"/>
</dbReference>
<evidence type="ECO:0000256" key="8">
    <source>
        <dbReference type="ARBA" id="ARBA00023209"/>
    </source>
</evidence>
<dbReference type="GO" id="GO:0016614">
    <property type="term" value="F:oxidoreductase activity, acting on CH-OH group of donors"/>
    <property type="evidence" value="ECO:0007669"/>
    <property type="project" value="InterPro"/>
</dbReference>
<keyword evidence="11" id="KW-1185">Reference proteome</keyword>
<dbReference type="PANTHER" id="PTHR43616:SF5">
    <property type="entry name" value="GLYCEROL DEHYDROGENASE 1"/>
    <property type="match status" value="1"/>
</dbReference>
<dbReference type="GO" id="GO:0046872">
    <property type="term" value="F:metal ion binding"/>
    <property type="evidence" value="ECO:0007669"/>
    <property type="project" value="UniProtKB-KW"/>
</dbReference>
<dbReference type="Gene3D" id="3.40.50.1970">
    <property type="match status" value="1"/>
</dbReference>
<evidence type="ECO:0000256" key="6">
    <source>
        <dbReference type="ARBA" id="ARBA00023027"/>
    </source>
</evidence>
<organism evidence="10 11">
    <name type="scientific">Tessaracoccus flavescens</name>
    <dbReference type="NCBI Taxonomy" id="399497"/>
    <lineage>
        <taxon>Bacteria</taxon>
        <taxon>Bacillati</taxon>
        <taxon>Actinomycetota</taxon>
        <taxon>Actinomycetes</taxon>
        <taxon>Propionibacteriales</taxon>
        <taxon>Propionibacteriaceae</taxon>
        <taxon>Tessaracoccus</taxon>
    </lineage>
</organism>
<keyword evidence="6" id="KW-0520">NAD</keyword>
<evidence type="ECO:0000256" key="1">
    <source>
        <dbReference type="ARBA" id="ARBA00022490"/>
    </source>
</evidence>
<evidence type="ECO:0000313" key="10">
    <source>
        <dbReference type="EMBL" id="AQP52193.1"/>
    </source>
</evidence>
<keyword evidence="4" id="KW-0521">NADP</keyword>
<protein>
    <submittedName>
        <fullName evidence="10">sn-glycerol-1-phosphate dehydrogenase</fullName>
    </submittedName>
</protein>
<evidence type="ECO:0000256" key="4">
    <source>
        <dbReference type="ARBA" id="ARBA00022857"/>
    </source>
</evidence>
<keyword evidence="1" id="KW-0963">Cytoplasm</keyword>
<dbReference type="Gene3D" id="1.20.1090.10">
    <property type="entry name" value="Dehydroquinate synthase-like - alpha domain"/>
    <property type="match status" value="1"/>
</dbReference>
<evidence type="ECO:0000256" key="3">
    <source>
        <dbReference type="ARBA" id="ARBA00022723"/>
    </source>
</evidence>
<evidence type="ECO:0000256" key="7">
    <source>
        <dbReference type="ARBA" id="ARBA00023098"/>
    </source>
</evidence>
<name>A0A1Q2D1K8_9ACTN</name>
<dbReference type="CDD" id="cd08175">
    <property type="entry name" value="G1PDH"/>
    <property type="match status" value="1"/>
</dbReference>
<dbReference type="GO" id="GO:0008654">
    <property type="term" value="P:phospholipid biosynthetic process"/>
    <property type="evidence" value="ECO:0007669"/>
    <property type="project" value="UniProtKB-KW"/>
</dbReference>
<dbReference type="SUPFAM" id="SSF56796">
    <property type="entry name" value="Dehydroquinate synthase-like"/>
    <property type="match status" value="1"/>
</dbReference>
<evidence type="ECO:0000256" key="9">
    <source>
        <dbReference type="ARBA" id="ARBA00023264"/>
    </source>
</evidence>
<keyword evidence="9" id="KW-1208">Phospholipid metabolism</keyword>
<dbReference type="PANTHER" id="PTHR43616">
    <property type="entry name" value="GLYCEROL DEHYDROGENASE"/>
    <property type="match status" value="1"/>
</dbReference>
<keyword evidence="7" id="KW-0443">Lipid metabolism</keyword>
<dbReference type="OrthoDB" id="5198708at2"/>
<evidence type="ECO:0000256" key="5">
    <source>
        <dbReference type="ARBA" id="ARBA00023002"/>
    </source>
</evidence>
<keyword evidence="3" id="KW-0479">Metal-binding</keyword>
<proteinExistence type="predicted"/>
<evidence type="ECO:0000313" key="11">
    <source>
        <dbReference type="Proteomes" id="UP000188235"/>
    </source>
</evidence>
<gene>
    <name evidence="10" type="ORF">BW733_16550</name>
</gene>
<keyword evidence="8" id="KW-0594">Phospholipid biosynthesis</keyword>
<sequence length="451" mass="48857">MSELITRALADATDTKAIAFEPGAVAKTGAVFAELFPGRAAIVVADERTMAIAGKAVEAALREAGVEVRDAYIFPGEPELYAEYENVEIVRDFLATVDAVPVAVGAGTLNDIVKRASGELERPYLVVGTAASMDGYTAFGSSIALDGLKQTLSCPAPTGCVADTEIMAAAPQVMTASGYGDLLGKVPAGADWILADALGVEAVDPNVWRQVQGPLRHSLSRPAELAQGDLDAVADLAEGLLMSGLAMQAYQSSRPASGAEHQFSHLWEMEGHGVDVTPRRLSHGFKVGIGSVAVAALYELILQRDLSTLDVDAAVAAWPDKETLRQRVLDVHTDPQLQEQFVELTLAKWVTPEQLRERLELLKRVWPELVVKLREQLVPAATLQEQLRAVGAPAHPSDIDLDWDRFRQTYERCQMIRSRYTVLDLALETGLLAQLVDELFAPDGFWGRQQH</sequence>
<accession>A0A1Q2D1K8</accession>
<dbReference type="EMBL" id="CP019607">
    <property type="protein sequence ID" value="AQP52193.1"/>
    <property type="molecule type" value="Genomic_DNA"/>
</dbReference>
<keyword evidence="5" id="KW-0560">Oxidoreductase</keyword>
<dbReference type="RefSeq" id="WP_077352201.1">
    <property type="nucleotide sequence ID" value="NZ_CP019607.1"/>
</dbReference>
<reference evidence="10 11" key="1">
    <citation type="journal article" date="2008" name="Int. J. Syst. Evol. Microbiol.">
        <title>Tessaracoccus flavescens sp. nov., isolated from marine sediment.</title>
        <authorList>
            <person name="Lee D.W."/>
            <person name="Lee S.D."/>
        </authorList>
    </citation>
    <scope>NUCLEOTIDE SEQUENCE [LARGE SCALE GENOMIC DNA]</scope>
    <source>
        <strain evidence="10 11">SST-39T</strain>
    </source>
</reference>
<dbReference type="AlphaFoldDB" id="A0A1Q2D1K8"/>
<dbReference type="KEGG" id="tfa:BW733_16550"/>
<dbReference type="Proteomes" id="UP000188235">
    <property type="component" value="Chromosome"/>
</dbReference>
<keyword evidence="2" id="KW-0444">Lipid biosynthesis</keyword>